<dbReference type="GO" id="GO:0016616">
    <property type="term" value="F:oxidoreductase activity, acting on the CH-OH group of donors, NAD or NADP as acceptor"/>
    <property type="evidence" value="ECO:0007669"/>
    <property type="project" value="TreeGrafter"/>
</dbReference>
<accession>A0A8T0HYJ0</accession>
<proteinExistence type="predicted"/>
<evidence type="ECO:0000256" key="1">
    <source>
        <dbReference type="ARBA" id="ARBA00023002"/>
    </source>
</evidence>
<name>A0A8T0HYJ0_CERPU</name>
<dbReference type="FunFam" id="3.40.50.720:FF:000085">
    <property type="entry name" value="Dihydroflavonol reductase"/>
    <property type="match status" value="1"/>
</dbReference>
<dbReference type="Pfam" id="PF01370">
    <property type="entry name" value="Epimerase"/>
    <property type="match status" value="1"/>
</dbReference>
<keyword evidence="4" id="KW-1185">Reference proteome</keyword>
<evidence type="ECO:0000259" key="2">
    <source>
        <dbReference type="Pfam" id="PF01370"/>
    </source>
</evidence>
<evidence type="ECO:0000313" key="3">
    <source>
        <dbReference type="EMBL" id="KAG0575695.1"/>
    </source>
</evidence>
<evidence type="ECO:0000313" key="4">
    <source>
        <dbReference type="Proteomes" id="UP000822688"/>
    </source>
</evidence>
<dbReference type="InterPro" id="IPR050425">
    <property type="entry name" value="NAD(P)_dehydrat-like"/>
</dbReference>
<dbReference type="InterPro" id="IPR001509">
    <property type="entry name" value="Epimerase_deHydtase"/>
</dbReference>
<dbReference type="PANTHER" id="PTHR10366">
    <property type="entry name" value="NAD DEPENDENT EPIMERASE/DEHYDRATASE"/>
    <property type="match status" value="1"/>
</dbReference>
<keyword evidence="1" id="KW-0560">Oxidoreductase</keyword>
<organism evidence="3 4">
    <name type="scientific">Ceratodon purpureus</name>
    <name type="common">Fire moss</name>
    <name type="synonym">Dicranum purpureum</name>
    <dbReference type="NCBI Taxonomy" id="3225"/>
    <lineage>
        <taxon>Eukaryota</taxon>
        <taxon>Viridiplantae</taxon>
        <taxon>Streptophyta</taxon>
        <taxon>Embryophyta</taxon>
        <taxon>Bryophyta</taxon>
        <taxon>Bryophytina</taxon>
        <taxon>Bryopsida</taxon>
        <taxon>Dicranidae</taxon>
        <taxon>Pseudoditrichales</taxon>
        <taxon>Ditrichaceae</taxon>
        <taxon>Ceratodon</taxon>
    </lineage>
</organism>
<sequence>MGSSDQTQQCKGTVCVTGASGFLASWLIKHLLDDGYHVRGAVRDPENHEKAGHLWALPGASERLELVKGELLTEGSYDAAVAGCDGVFHAATAMDFVKSDPKTEMLDPAILGTVNVLRSCVKAKVKRVVLTSSSAAVRYRDDLEQPGAKSDLDESVWSSIPFCTKYQLWYSLAKILAEQEAWKFAFLHSLDLVTVMPSYVVGPCLSPQLSKTAKDVVNLLNGNSSLIFSLRIMFCISRIFSLGM</sequence>
<dbReference type="Proteomes" id="UP000822688">
    <property type="component" value="Chromosome 5"/>
</dbReference>
<protein>
    <recommendedName>
        <fullName evidence="2">NAD-dependent epimerase/dehydratase domain-containing protein</fullName>
    </recommendedName>
</protein>
<feature type="domain" description="NAD-dependent epimerase/dehydratase" evidence="2">
    <location>
        <begin position="14"/>
        <end position="204"/>
    </location>
</feature>
<dbReference type="CDD" id="cd08958">
    <property type="entry name" value="FR_SDR_e"/>
    <property type="match status" value="1"/>
</dbReference>
<reference evidence="3" key="1">
    <citation type="submission" date="2020-06" db="EMBL/GenBank/DDBJ databases">
        <title>WGS assembly of Ceratodon purpureus strain R40.</title>
        <authorList>
            <person name="Carey S.B."/>
            <person name="Jenkins J."/>
            <person name="Shu S."/>
            <person name="Lovell J.T."/>
            <person name="Sreedasyam A."/>
            <person name="Maumus F."/>
            <person name="Tiley G.P."/>
            <person name="Fernandez-Pozo N."/>
            <person name="Barry K."/>
            <person name="Chen C."/>
            <person name="Wang M."/>
            <person name="Lipzen A."/>
            <person name="Daum C."/>
            <person name="Saski C.A."/>
            <person name="Payton A.C."/>
            <person name="Mcbreen J.C."/>
            <person name="Conrad R.E."/>
            <person name="Kollar L.M."/>
            <person name="Olsson S."/>
            <person name="Huttunen S."/>
            <person name="Landis J.B."/>
            <person name="Wickett N.J."/>
            <person name="Johnson M.G."/>
            <person name="Rensing S.A."/>
            <person name="Grimwood J."/>
            <person name="Schmutz J."/>
            <person name="Mcdaniel S.F."/>
        </authorList>
    </citation>
    <scope>NUCLEOTIDE SEQUENCE</scope>
    <source>
        <strain evidence="3">R40</strain>
    </source>
</reference>
<dbReference type="AlphaFoldDB" id="A0A8T0HYJ0"/>
<dbReference type="EMBL" id="CM026425">
    <property type="protein sequence ID" value="KAG0575695.1"/>
    <property type="molecule type" value="Genomic_DNA"/>
</dbReference>
<gene>
    <name evidence="3" type="ORF">KC19_5G024300</name>
</gene>
<dbReference type="PANTHER" id="PTHR10366:SF821">
    <property type="entry name" value="TETRAKETIDE ALPHA-PYRONE REDUCTASE 1"/>
    <property type="match status" value="1"/>
</dbReference>
<comment type="caution">
    <text evidence="3">The sequence shown here is derived from an EMBL/GenBank/DDBJ whole genome shotgun (WGS) entry which is preliminary data.</text>
</comment>
<dbReference type="SUPFAM" id="SSF51735">
    <property type="entry name" value="NAD(P)-binding Rossmann-fold domains"/>
    <property type="match status" value="1"/>
</dbReference>
<dbReference type="Gene3D" id="3.40.50.720">
    <property type="entry name" value="NAD(P)-binding Rossmann-like Domain"/>
    <property type="match status" value="1"/>
</dbReference>
<dbReference type="InterPro" id="IPR036291">
    <property type="entry name" value="NAD(P)-bd_dom_sf"/>
</dbReference>